<dbReference type="PROSITE" id="PS50005">
    <property type="entry name" value="TPR"/>
    <property type="match status" value="1"/>
</dbReference>
<dbReference type="InterPro" id="IPR011990">
    <property type="entry name" value="TPR-like_helical_dom_sf"/>
</dbReference>
<dbReference type="Pfam" id="PF13181">
    <property type="entry name" value="TPR_8"/>
    <property type="match status" value="3"/>
</dbReference>
<evidence type="ECO:0000256" key="1">
    <source>
        <dbReference type="PROSITE-ProRule" id="PRU00339"/>
    </source>
</evidence>
<dbReference type="SUPFAM" id="SSF48452">
    <property type="entry name" value="TPR-like"/>
    <property type="match status" value="2"/>
</dbReference>
<reference evidence="2 3" key="2">
    <citation type="submission" date="2020-01" db="EMBL/GenBank/DDBJ databases">
        <title>Clostridiaceae sp. nov. isolated from the gut of human by culturomics.</title>
        <authorList>
            <person name="Chang Y."/>
        </authorList>
    </citation>
    <scope>NUCLEOTIDE SEQUENCE [LARGE SCALE GENOMIC DNA]</scope>
    <source>
        <strain evidence="2 3">DONG20-135</strain>
    </source>
</reference>
<dbReference type="AlphaFoldDB" id="A0A6N8UGN2"/>
<dbReference type="SMART" id="SM00028">
    <property type="entry name" value="TPR"/>
    <property type="match status" value="10"/>
</dbReference>
<dbReference type="Proteomes" id="UP000434036">
    <property type="component" value="Unassembled WGS sequence"/>
</dbReference>
<dbReference type="PANTHER" id="PTHR12558">
    <property type="entry name" value="CELL DIVISION CYCLE 16,23,27"/>
    <property type="match status" value="1"/>
</dbReference>
<keyword evidence="1" id="KW-0802">TPR repeat</keyword>
<keyword evidence="3" id="KW-1185">Reference proteome</keyword>
<dbReference type="InterPro" id="IPR019734">
    <property type="entry name" value="TPR_rpt"/>
</dbReference>
<protein>
    <submittedName>
        <fullName evidence="2">Tetratricopeptide repeat protein</fullName>
    </submittedName>
</protein>
<comment type="caution">
    <text evidence="2">The sequence shown here is derived from an EMBL/GenBank/DDBJ whole genome shotgun (WGS) entry which is preliminary data.</text>
</comment>
<dbReference type="PANTHER" id="PTHR12558:SF13">
    <property type="entry name" value="CELL DIVISION CYCLE PROTEIN 27 HOMOLOG"/>
    <property type="match status" value="1"/>
</dbReference>
<gene>
    <name evidence="2" type="ORF">GSF08_10720</name>
</gene>
<accession>A0A6N8UGN2</accession>
<organism evidence="2 3">
    <name type="scientific">Copranaerobaculum intestinale</name>
    <dbReference type="NCBI Taxonomy" id="2692629"/>
    <lineage>
        <taxon>Bacteria</taxon>
        <taxon>Bacillati</taxon>
        <taxon>Bacillota</taxon>
        <taxon>Erysipelotrichia</taxon>
        <taxon>Erysipelotrichales</taxon>
        <taxon>Erysipelotrichaceae</taxon>
        <taxon>Copranaerobaculum</taxon>
    </lineage>
</organism>
<sequence length="500" mass="59117">MDYRKEFDRLVNEQQLTQALDFLEQNKIAVHDDAFYYANMGWVLNQLERYDEAYVYLSQGHARFPDDAWLCAQLGFTSNRIERLEEGRDLLLEALSMGQDEPWVHGELGWTYHELHENEMAIRYYENALMEEPDNTWFLKQAAYSYRELGNDEDALYDLKKAHVIDPDDLEITMELIECLDTACEYETQLQLLDHIRDKGDAGWWYFEKGVACLRLKRYEEACELLSLAFEQGRDDTGIHQAIGDAYMALTDKAKAYEHYQKAISYYGKALERGDYEPCGLLWEIVLICRKMQDSAQELSYLKQIEALDPEYYGMLDGMAQYYSDHNDHEQAVKYIKRMLEIHDEGDNWALLAWNLGRLSKHDEALIYLQKCEEAGRDDSWLNLELAWNHSRLEHYEISLKYYRRALRQDPGNWWIQSQVAWNLGVLYRHEEALKLFLECLEKGEEPKAWLYSNIGWNYRSLKQYEQAIFYYKLAKAAGRDDAWLTEQITEVETLLCEKA</sequence>
<dbReference type="RefSeq" id="WP_160625785.1">
    <property type="nucleotide sequence ID" value="NZ_WUUQ01000007.1"/>
</dbReference>
<dbReference type="EMBL" id="WUUQ01000007">
    <property type="protein sequence ID" value="MXQ74397.1"/>
    <property type="molecule type" value="Genomic_DNA"/>
</dbReference>
<feature type="repeat" description="TPR" evidence="1">
    <location>
        <begin position="102"/>
        <end position="135"/>
    </location>
</feature>
<reference evidence="2 3" key="1">
    <citation type="submission" date="2019-12" db="EMBL/GenBank/DDBJ databases">
        <authorList>
            <person name="Yang R."/>
        </authorList>
    </citation>
    <scope>NUCLEOTIDE SEQUENCE [LARGE SCALE GENOMIC DNA]</scope>
    <source>
        <strain evidence="2 3">DONG20-135</strain>
    </source>
</reference>
<dbReference type="Gene3D" id="1.25.40.10">
    <property type="entry name" value="Tetratricopeptide repeat domain"/>
    <property type="match status" value="4"/>
</dbReference>
<evidence type="ECO:0000313" key="3">
    <source>
        <dbReference type="Proteomes" id="UP000434036"/>
    </source>
</evidence>
<evidence type="ECO:0000313" key="2">
    <source>
        <dbReference type="EMBL" id="MXQ74397.1"/>
    </source>
</evidence>
<name>A0A6N8UGN2_9FIRM</name>
<proteinExistence type="predicted"/>